<dbReference type="SUPFAM" id="SSF55811">
    <property type="entry name" value="Nudix"/>
    <property type="match status" value="1"/>
</dbReference>
<evidence type="ECO:0000256" key="10">
    <source>
        <dbReference type="PIRSR" id="PIRSR604385-3"/>
    </source>
</evidence>
<dbReference type="AlphaFoldDB" id="V4RI17"/>
<organism evidence="12 13">
    <name type="scientific">Lutibaculum baratangense AMV1</name>
    <dbReference type="NCBI Taxonomy" id="631454"/>
    <lineage>
        <taxon>Bacteria</taxon>
        <taxon>Pseudomonadati</taxon>
        <taxon>Pseudomonadota</taxon>
        <taxon>Alphaproteobacteria</taxon>
        <taxon>Hyphomicrobiales</taxon>
        <taxon>Tepidamorphaceae</taxon>
        <taxon>Lutibaculum</taxon>
    </lineage>
</organism>
<evidence type="ECO:0000256" key="2">
    <source>
        <dbReference type="ARBA" id="ARBA00001946"/>
    </source>
</evidence>
<evidence type="ECO:0000259" key="11">
    <source>
        <dbReference type="PROSITE" id="PS51462"/>
    </source>
</evidence>
<accession>V4RI17</accession>
<dbReference type="eggNOG" id="COG0494">
    <property type="taxonomic scope" value="Bacteria"/>
</dbReference>
<comment type="caution">
    <text evidence="12">The sequence shown here is derived from an EMBL/GenBank/DDBJ whole genome shotgun (WGS) entry which is preliminary data.</text>
</comment>
<dbReference type="InterPro" id="IPR015797">
    <property type="entry name" value="NUDIX_hydrolase-like_dom_sf"/>
</dbReference>
<evidence type="ECO:0000256" key="1">
    <source>
        <dbReference type="ARBA" id="ARBA00000847"/>
    </source>
</evidence>
<dbReference type="EMBL" id="AWXZ01000040">
    <property type="protein sequence ID" value="ESR22905.1"/>
    <property type="molecule type" value="Genomic_DNA"/>
</dbReference>
<evidence type="ECO:0000313" key="13">
    <source>
        <dbReference type="Proteomes" id="UP000017819"/>
    </source>
</evidence>
<comment type="similarity">
    <text evidence="3">Belongs to the Nudix hydrolase family. NudK subfamily.</text>
</comment>
<dbReference type="PROSITE" id="PS51462">
    <property type="entry name" value="NUDIX"/>
    <property type="match status" value="1"/>
</dbReference>
<feature type="binding site" evidence="9">
    <location>
        <position position="102"/>
    </location>
    <ligand>
        <name>Mg(2+)</name>
        <dbReference type="ChEBI" id="CHEBI:18420"/>
        <label>1</label>
    </ligand>
</feature>
<feature type="binding site" evidence="9">
    <location>
        <position position="154"/>
    </location>
    <ligand>
        <name>Mg(2+)</name>
        <dbReference type="ChEBI" id="CHEBI:18420"/>
        <label>1</label>
    </ligand>
</feature>
<dbReference type="GO" id="GO:0019144">
    <property type="term" value="F:ADP-sugar diphosphatase activity"/>
    <property type="evidence" value="ECO:0007669"/>
    <property type="project" value="TreeGrafter"/>
</dbReference>
<proteinExistence type="inferred from homology"/>
<feature type="binding site" evidence="9">
    <location>
        <position position="106"/>
    </location>
    <ligand>
        <name>Mg(2+)</name>
        <dbReference type="ChEBI" id="CHEBI:18420"/>
        <label>1</label>
    </ligand>
</feature>
<evidence type="ECO:0000256" key="5">
    <source>
        <dbReference type="ARBA" id="ARBA00016377"/>
    </source>
</evidence>
<dbReference type="OrthoDB" id="5292471at2"/>
<dbReference type="RefSeq" id="WP_023434151.1">
    <property type="nucleotide sequence ID" value="NZ_AWXZ01000040.1"/>
</dbReference>
<keyword evidence="9" id="KW-0479">Metal-binding</keyword>
<dbReference type="Proteomes" id="UP000017819">
    <property type="component" value="Unassembled WGS sequence"/>
</dbReference>
<gene>
    <name evidence="12" type="ORF">N177_4042</name>
</gene>
<sequence length="196" mass="21462">MSKDQSRSATILSSEPLYRGFVKLDLLRIAVSSPAGRAVIEREVHSHGHVAALLPVDPRRGRATLVRQFRTAPFLDGSEPWCLEMPAGILDDHSAQACAERETQEETGLEVRDVAGLGHVWTSPGAVLERVHLFWGLYDGPPAAETGGLDEESEMIEVVELPLANIREMCLDGRIEDAKTVVAVLRLMASRPDLFA</sequence>
<dbReference type="STRING" id="631454.N177_4042"/>
<comment type="catalytic activity">
    <reaction evidence="1">
        <text>GDP-alpha-D-mannose + H2O = alpha-D-mannose 1-phosphate + GMP + 2 H(+)</text>
        <dbReference type="Rhea" id="RHEA:27978"/>
        <dbReference type="ChEBI" id="CHEBI:15377"/>
        <dbReference type="ChEBI" id="CHEBI:15378"/>
        <dbReference type="ChEBI" id="CHEBI:57527"/>
        <dbReference type="ChEBI" id="CHEBI:58115"/>
        <dbReference type="ChEBI" id="CHEBI:58409"/>
    </reaction>
</comment>
<dbReference type="PANTHER" id="PTHR11839:SF18">
    <property type="entry name" value="NUDIX HYDROLASE DOMAIN-CONTAINING PROTEIN"/>
    <property type="match status" value="1"/>
</dbReference>
<protein>
    <recommendedName>
        <fullName evidence="5">GDP-mannose pyrophosphatase</fullName>
    </recommendedName>
    <alternativeName>
        <fullName evidence="7">GDP-mannose hydrolase</fullName>
    </alternativeName>
    <alternativeName>
        <fullName evidence="8">GDPMK</fullName>
    </alternativeName>
</protein>
<dbReference type="InterPro" id="IPR004385">
    <property type="entry name" value="NDP_pyrophosphatase"/>
</dbReference>
<evidence type="ECO:0000256" key="3">
    <source>
        <dbReference type="ARBA" id="ARBA00007275"/>
    </source>
</evidence>
<feature type="binding site" evidence="9">
    <location>
        <position position="87"/>
    </location>
    <ligand>
        <name>Mg(2+)</name>
        <dbReference type="ChEBI" id="CHEBI:18420"/>
        <label>1</label>
    </ligand>
</feature>
<feature type="short sequence motif" description="Nudix box" evidence="10">
    <location>
        <begin position="88"/>
        <end position="109"/>
    </location>
</feature>
<comment type="subunit">
    <text evidence="4">Homodimer.</text>
</comment>
<name>V4RI17_9HYPH</name>
<dbReference type="GO" id="GO:0006753">
    <property type="term" value="P:nucleoside phosphate metabolic process"/>
    <property type="evidence" value="ECO:0007669"/>
    <property type="project" value="TreeGrafter"/>
</dbReference>
<dbReference type="Pfam" id="PF00293">
    <property type="entry name" value="NUDIX"/>
    <property type="match status" value="1"/>
</dbReference>
<keyword evidence="6 12" id="KW-0378">Hydrolase</keyword>
<dbReference type="GO" id="GO:0019693">
    <property type="term" value="P:ribose phosphate metabolic process"/>
    <property type="evidence" value="ECO:0007669"/>
    <property type="project" value="TreeGrafter"/>
</dbReference>
<evidence type="ECO:0000256" key="4">
    <source>
        <dbReference type="ARBA" id="ARBA00011738"/>
    </source>
</evidence>
<dbReference type="PANTHER" id="PTHR11839">
    <property type="entry name" value="UDP/ADP-SUGAR PYROPHOSPHATASE"/>
    <property type="match status" value="1"/>
</dbReference>
<evidence type="ECO:0000313" key="12">
    <source>
        <dbReference type="EMBL" id="ESR22905.1"/>
    </source>
</evidence>
<keyword evidence="13" id="KW-1185">Reference proteome</keyword>
<evidence type="ECO:0000256" key="8">
    <source>
        <dbReference type="ARBA" id="ARBA00032272"/>
    </source>
</evidence>
<reference evidence="12 13" key="1">
    <citation type="journal article" date="2014" name="Genome Announc.">
        <title>Draft Genome Sequence of Lutibaculum baratangense Strain AMV1T, Isolated from a Mud Volcano in Andamans, India.</title>
        <authorList>
            <person name="Singh A."/>
            <person name="Sreenivas A."/>
            <person name="Sathyanarayana Reddy G."/>
            <person name="Pinnaka A.K."/>
            <person name="Shivaji S."/>
        </authorList>
    </citation>
    <scope>NUCLEOTIDE SEQUENCE [LARGE SCALE GENOMIC DNA]</scope>
    <source>
        <strain evidence="12 13">AMV1</strain>
    </source>
</reference>
<feature type="domain" description="Nudix hydrolase" evidence="11">
    <location>
        <begin position="46"/>
        <end position="183"/>
    </location>
</feature>
<dbReference type="GO" id="GO:0005829">
    <property type="term" value="C:cytosol"/>
    <property type="evidence" value="ECO:0007669"/>
    <property type="project" value="TreeGrafter"/>
</dbReference>
<comment type="cofactor">
    <cofactor evidence="2 9">
        <name>Mg(2+)</name>
        <dbReference type="ChEBI" id="CHEBI:18420"/>
    </cofactor>
</comment>
<evidence type="ECO:0000256" key="9">
    <source>
        <dbReference type="PIRSR" id="PIRSR604385-2"/>
    </source>
</evidence>
<dbReference type="GO" id="GO:0046872">
    <property type="term" value="F:metal ion binding"/>
    <property type="evidence" value="ECO:0007669"/>
    <property type="project" value="UniProtKB-KW"/>
</dbReference>
<dbReference type="NCBIfam" id="TIGR00052">
    <property type="entry name" value="nudix-type nucleoside diphosphatase, YffH/AdpP family"/>
    <property type="match status" value="1"/>
</dbReference>
<keyword evidence="9" id="KW-0460">Magnesium</keyword>
<dbReference type="Gene3D" id="3.90.79.10">
    <property type="entry name" value="Nucleoside Triphosphate Pyrophosphohydrolase"/>
    <property type="match status" value="1"/>
</dbReference>
<evidence type="ECO:0000256" key="6">
    <source>
        <dbReference type="ARBA" id="ARBA00022801"/>
    </source>
</evidence>
<evidence type="ECO:0000256" key="7">
    <source>
        <dbReference type="ARBA" id="ARBA00032162"/>
    </source>
</evidence>
<dbReference type="InterPro" id="IPR000086">
    <property type="entry name" value="NUDIX_hydrolase_dom"/>
</dbReference>